<gene>
    <name evidence="2" type="ordered locus">TVNIR_3380</name>
</gene>
<sequence>MIAPAVDPPAKGDFRVQLRLGDESTEMSPHCASSKPERRVPPG</sequence>
<dbReference type="STRING" id="1255043.TVNIR_3380"/>
<dbReference type="EMBL" id="CP003989">
    <property type="protein sequence ID" value="AGA35016.1"/>
    <property type="molecule type" value="Genomic_DNA"/>
</dbReference>
<accession>L0E306</accession>
<evidence type="ECO:0000313" key="3">
    <source>
        <dbReference type="Proteomes" id="UP000010809"/>
    </source>
</evidence>
<reference evidence="2" key="1">
    <citation type="submission" date="2015-12" db="EMBL/GenBank/DDBJ databases">
        <authorList>
            <person name="Tikhonova T.V."/>
            <person name="Pavlov A.R."/>
            <person name="Beletsky A.V."/>
            <person name="Mardanov A.V."/>
            <person name="Sorokin D.Y."/>
            <person name="Ravin N.V."/>
            <person name="Popov V.O."/>
        </authorList>
    </citation>
    <scope>NUCLEOTIDE SEQUENCE</scope>
    <source>
        <strain evidence="2">DSM 14787</strain>
    </source>
</reference>
<feature type="region of interest" description="Disordered" evidence="1">
    <location>
        <begin position="20"/>
        <end position="43"/>
    </location>
</feature>
<proteinExistence type="predicted"/>
<evidence type="ECO:0000313" key="2">
    <source>
        <dbReference type="EMBL" id="AGA35016.1"/>
    </source>
</evidence>
<name>L0E306_THIND</name>
<protein>
    <submittedName>
        <fullName evidence="2">Uncharacterized protein</fullName>
    </submittedName>
</protein>
<organism evidence="2 3">
    <name type="scientific">Thioalkalivibrio nitratireducens (strain DSM 14787 / UNIQEM 213 / ALEN2)</name>
    <dbReference type="NCBI Taxonomy" id="1255043"/>
    <lineage>
        <taxon>Bacteria</taxon>
        <taxon>Pseudomonadati</taxon>
        <taxon>Pseudomonadota</taxon>
        <taxon>Gammaproteobacteria</taxon>
        <taxon>Chromatiales</taxon>
        <taxon>Ectothiorhodospiraceae</taxon>
        <taxon>Thioalkalivibrio</taxon>
    </lineage>
</organism>
<dbReference type="HOGENOM" id="CLU_3240861_0_0_6"/>
<keyword evidence="3" id="KW-1185">Reference proteome</keyword>
<dbReference type="AlphaFoldDB" id="L0E306"/>
<dbReference type="Proteomes" id="UP000010809">
    <property type="component" value="Chromosome"/>
</dbReference>
<dbReference type="KEGG" id="tni:TVNIR_3380"/>
<dbReference type="PATRIC" id="fig|1255043.3.peg.3410"/>
<evidence type="ECO:0000256" key="1">
    <source>
        <dbReference type="SAM" id="MobiDB-lite"/>
    </source>
</evidence>